<dbReference type="PROSITE" id="PS51085">
    <property type="entry name" value="2FE2S_FER_2"/>
    <property type="match status" value="1"/>
</dbReference>
<dbReference type="EMBL" id="LWBR01000072">
    <property type="protein sequence ID" value="KZN94981.1"/>
    <property type="molecule type" value="Genomic_DNA"/>
</dbReference>
<evidence type="ECO:0000256" key="4">
    <source>
        <dbReference type="ARBA" id="ARBA00022714"/>
    </source>
</evidence>
<dbReference type="CDD" id="cd06185">
    <property type="entry name" value="PDR_like"/>
    <property type="match status" value="1"/>
</dbReference>
<keyword evidence="5" id="KW-0479">Metal-binding</keyword>
<dbReference type="InterPro" id="IPR036010">
    <property type="entry name" value="2Fe-2S_ferredoxin-like_sf"/>
</dbReference>
<evidence type="ECO:0000256" key="5">
    <source>
        <dbReference type="ARBA" id="ARBA00022723"/>
    </source>
</evidence>
<evidence type="ECO:0000256" key="3">
    <source>
        <dbReference type="ARBA" id="ARBA00022643"/>
    </source>
</evidence>
<dbReference type="AlphaFoldDB" id="A0A165WHH1"/>
<dbReference type="InterPro" id="IPR017927">
    <property type="entry name" value="FAD-bd_FR_type"/>
</dbReference>
<protein>
    <submittedName>
        <fullName evidence="9">Ferredoxin</fullName>
    </submittedName>
</protein>
<comment type="caution">
    <text evidence="9">The sequence shown here is derived from an EMBL/GenBank/DDBJ whole genome shotgun (WGS) entry which is preliminary data.</text>
</comment>
<dbReference type="Pfam" id="PF00111">
    <property type="entry name" value="Fer2"/>
    <property type="match status" value="1"/>
</dbReference>
<dbReference type="InterPro" id="IPR054582">
    <property type="entry name" value="DmmA-like_N"/>
</dbReference>
<evidence type="ECO:0000256" key="6">
    <source>
        <dbReference type="ARBA" id="ARBA00023002"/>
    </source>
</evidence>
<evidence type="ECO:0000256" key="1">
    <source>
        <dbReference type="ARBA" id="ARBA00001917"/>
    </source>
</evidence>
<dbReference type="PANTHER" id="PTHR30212:SF2">
    <property type="entry name" value="PROTEIN YIIM"/>
    <property type="match status" value="1"/>
</dbReference>
<dbReference type="Pfam" id="PF00970">
    <property type="entry name" value="FAD_binding_6"/>
    <property type="match status" value="1"/>
</dbReference>
<dbReference type="GO" id="GO:0051537">
    <property type="term" value="F:2 iron, 2 sulfur cluster binding"/>
    <property type="evidence" value="ECO:0007669"/>
    <property type="project" value="UniProtKB-KW"/>
</dbReference>
<evidence type="ECO:0000256" key="2">
    <source>
        <dbReference type="ARBA" id="ARBA00022630"/>
    </source>
</evidence>
<dbReference type="PRINTS" id="PR00409">
    <property type="entry name" value="PHDIOXRDTASE"/>
</dbReference>
<keyword evidence="6" id="KW-0560">Oxidoreductase</keyword>
<dbReference type="InterPro" id="IPR052353">
    <property type="entry name" value="Benzoxazolinone_Detox_Enz"/>
</dbReference>
<dbReference type="Proteomes" id="UP000076476">
    <property type="component" value="Unassembled WGS sequence"/>
</dbReference>
<dbReference type="STRING" id="33936.AZI98_17010"/>
<sequence length="318" mass="35933">MMARTLEVIVEQITHETAAIKSFKLVSADRSPLPRFSGGSHITTYLQTETGLIERHYSLTSDPDNTGYYRIAVRRNEDSNGGSIYWHDHVKEGDKISISYPKNYFPLSFQAKRHLFFAAGIGITPFLSMAKELKKKKAPFEIHYAAPSKELCAFYRHLSTFFSEETHFYFSKENKKMSTKLMENQPIGTHVYFCGPEAMIKGFADAAKVIGYSEKSIHFELFTPPKSGPMQPFRVKLNKSNKVIEVPEGKSLLDTLLQLHIDAPYSCKIGGCGSCQLHVLKGEIDHRDFFLTEMEKKESNVILTCVSRAKSGSLVLDL</sequence>
<keyword evidence="2" id="KW-0285">Flavoprotein</keyword>
<dbReference type="RefSeq" id="WP_063389438.1">
    <property type="nucleotide sequence ID" value="NZ_LWBR01000072.1"/>
</dbReference>
<dbReference type="OrthoDB" id="573132at2"/>
<keyword evidence="4" id="KW-0001">2Fe-2S</keyword>
<reference evidence="9 10" key="1">
    <citation type="submission" date="2016-04" db="EMBL/GenBank/DDBJ databases">
        <title>Draft genome sequence of Aeribacillus pallidus 8m3 from petroleum reservoir.</title>
        <authorList>
            <person name="Poltaraus A.B."/>
            <person name="Nazina T.N."/>
            <person name="Tourova T.P."/>
            <person name="Malakho S.M."/>
            <person name="Korshunova A.V."/>
            <person name="Sokolova D.S."/>
        </authorList>
    </citation>
    <scope>NUCLEOTIDE SEQUENCE [LARGE SCALE GENOMIC DNA]</scope>
    <source>
        <strain evidence="9 10">8m3</strain>
    </source>
</reference>
<dbReference type="CDD" id="cd00207">
    <property type="entry name" value="fer2"/>
    <property type="match status" value="1"/>
</dbReference>
<keyword evidence="10" id="KW-1185">Reference proteome</keyword>
<dbReference type="InterPro" id="IPR006058">
    <property type="entry name" value="2Fe2S_fd_BS"/>
</dbReference>
<keyword evidence="3" id="KW-0288">FMN</keyword>
<proteinExistence type="predicted"/>
<dbReference type="InterPro" id="IPR012675">
    <property type="entry name" value="Beta-grasp_dom_sf"/>
</dbReference>
<evidence type="ECO:0000313" key="9">
    <source>
        <dbReference type="EMBL" id="KZN94981.1"/>
    </source>
</evidence>
<keyword evidence="8" id="KW-0411">Iron-sulfur</keyword>
<gene>
    <name evidence="9" type="ORF">AZI98_17010</name>
</gene>
<dbReference type="SUPFAM" id="SSF54292">
    <property type="entry name" value="2Fe-2S ferredoxin-like"/>
    <property type="match status" value="1"/>
</dbReference>
<dbReference type="SUPFAM" id="SSF63380">
    <property type="entry name" value="Riboflavin synthase domain-like"/>
    <property type="match status" value="1"/>
</dbReference>
<dbReference type="InterPro" id="IPR008333">
    <property type="entry name" value="Cbr1-like_FAD-bd_dom"/>
</dbReference>
<dbReference type="GO" id="GO:0046872">
    <property type="term" value="F:metal ion binding"/>
    <property type="evidence" value="ECO:0007669"/>
    <property type="project" value="UniProtKB-KW"/>
</dbReference>
<evidence type="ECO:0000313" key="10">
    <source>
        <dbReference type="Proteomes" id="UP000076476"/>
    </source>
</evidence>
<comment type="cofactor">
    <cofactor evidence="1">
        <name>FMN</name>
        <dbReference type="ChEBI" id="CHEBI:58210"/>
    </cofactor>
</comment>
<keyword evidence="7" id="KW-0408">Iron</keyword>
<dbReference type="InterPro" id="IPR039261">
    <property type="entry name" value="FNR_nucleotide-bd"/>
</dbReference>
<evidence type="ECO:0000256" key="8">
    <source>
        <dbReference type="ARBA" id="ARBA00023014"/>
    </source>
</evidence>
<name>A0A165WHH1_9BACI</name>
<dbReference type="PROSITE" id="PS51384">
    <property type="entry name" value="FAD_FR"/>
    <property type="match status" value="1"/>
</dbReference>
<dbReference type="Gene3D" id="3.10.20.30">
    <property type="match status" value="1"/>
</dbReference>
<dbReference type="GO" id="GO:0016491">
    <property type="term" value="F:oxidoreductase activity"/>
    <property type="evidence" value="ECO:0007669"/>
    <property type="project" value="UniProtKB-KW"/>
</dbReference>
<dbReference type="InterPro" id="IPR001041">
    <property type="entry name" value="2Fe-2S_ferredoxin-type"/>
</dbReference>
<dbReference type="Gene3D" id="2.40.30.10">
    <property type="entry name" value="Translation factors"/>
    <property type="match status" value="1"/>
</dbReference>
<accession>A0A165WHH1</accession>
<dbReference type="InterPro" id="IPR017938">
    <property type="entry name" value="Riboflavin_synthase-like_b-brl"/>
</dbReference>
<dbReference type="PANTHER" id="PTHR30212">
    <property type="entry name" value="PROTEIN YIIM"/>
    <property type="match status" value="1"/>
</dbReference>
<evidence type="ECO:0000256" key="7">
    <source>
        <dbReference type="ARBA" id="ARBA00023004"/>
    </source>
</evidence>
<dbReference type="Pfam" id="PF22290">
    <property type="entry name" value="DmmA-like_N"/>
    <property type="match status" value="1"/>
</dbReference>
<dbReference type="PROSITE" id="PS00197">
    <property type="entry name" value="2FE2S_FER_1"/>
    <property type="match status" value="1"/>
</dbReference>
<dbReference type="Gene3D" id="3.40.50.80">
    <property type="entry name" value="Nucleotide-binding domain of ferredoxin-NADP reductase (FNR) module"/>
    <property type="match status" value="1"/>
</dbReference>
<organism evidence="9 10">
    <name type="scientific">Aeribacillus pallidus</name>
    <dbReference type="NCBI Taxonomy" id="33936"/>
    <lineage>
        <taxon>Bacteria</taxon>
        <taxon>Bacillati</taxon>
        <taxon>Bacillota</taxon>
        <taxon>Bacilli</taxon>
        <taxon>Bacillales</taxon>
        <taxon>Bacillaceae</taxon>
        <taxon>Aeribacillus</taxon>
    </lineage>
</organism>
<dbReference type="SUPFAM" id="SSF52343">
    <property type="entry name" value="Ferredoxin reductase-like, C-terminal NADP-linked domain"/>
    <property type="match status" value="1"/>
</dbReference>